<evidence type="ECO:0000313" key="2">
    <source>
        <dbReference type="Proteomes" id="UP001321421"/>
    </source>
</evidence>
<sequence>MTLESRPGAGSTFGLLLPVGEVPATRDADELELFEEIDDDREPAEAHR</sequence>
<dbReference type="EMBL" id="AP027735">
    <property type="protein sequence ID" value="BDZ56666.1"/>
    <property type="molecule type" value="Genomic_DNA"/>
</dbReference>
<evidence type="ECO:0000313" key="1">
    <source>
        <dbReference type="EMBL" id="BDZ56666.1"/>
    </source>
</evidence>
<reference evidence="2" key="1">
    <citation type="journal article" date="2019" name="Int. J. Syst. Evol. Microbiol.">
        <title>The Global Catalogue of Microorganisms (GCM) 10K type strain sequencing project: providing services to taxonomists for standard genome sequencing and annotation.</title>
        <authorList>
            <consortium name="The Broad Institute Genomics Platform"/>
            <consortium name="The Broad Institute Genome Sequencing Center for Infectious Disease"/>
            <person name="Wu L."/>
            <person name="Ma J."/>
        </authorList>
    </citation>
    <scope>NUCLEOTIDE SEQUENCE [LARGE SCALE GENOMIC DNA]</scope>
    <source>
        <strain evidence="2">NBRC 110608</strain>
    </source>
</reference>
<gene>
    <name evidence="1" type="ORF">GCM10025872_03230</name>
</gene>
<dbReference type="Proteomes" id="UP001321421">
    <property type="component" value="Chromosome"/>
</dbReference>
<keyword evidence="2" id="KW-1185">Reference proteome</keyword>
<organism evidence="1 2">
    <name type="scientific">Barrientosiimonas endolithica</name>
    <dbReference type="NCBI Taxonomy" id="1535208"/>
    <lineage>
        <taxon>Bacteria</taxon>
        <taxon>Bacillati</taxon>
        <taxon>Actinomycetota</taxon>
        <taxon>Actinomycetes</taxon>
        <taxon>Micrococcales</taxon>
        <taxon>Dermacoccaceae</taxon>
        <taxon>Barrientosiimonas</taxon>
    </lineage>
</organism>
<accession>A0ABN6YHS1</accession>
<name>A0ABN6YHS1_9MICO</name>
<dbReference type="RefSeq" id="WP_289232128.1">
    <property type="nucleotide sequence ID" value="NZ_AP027735.1"/>
</dbReference>
<protein>
    <submittedName>
        <fullName evidence="1">Uncharacterized protein</fullName>
    </submittedName>
</protein>
<proteinExistence type="predicted"/>